<feature type="non-terminal residue" evidence="3">
    <location>
        <position position="1"/>
    </location>
</feature>
<name>A0A382Y503_9ZZZZ</name>
<feature type="domain" description="Thiamine pyrophosphate enzyme N-terminal TPP-binding" evidence="2">
    <location>
        <begin position="3"/>
        <end position="120"/>
    </location>
</feature>
<dbReference type="GO" id="GO:0003984">
    <property type="term" value="F:acetolactate synthase activity"/>
    <property type="evidence" value="ECO:0007669"/>
    <property type="project" value="TreeGrafter"/>
</dbReference>
<accession>A0A382Y503</accession>
<comment type="similarity">
    <text evidence="1">Belongs to the TPP enzyme family.</text>
</comment>
<dbReference type="CDD" id="cd07035">
    <property type="entry name" value="TPP_PYR_POX_like"/>
    <property type="match status" value="1"/>
</dbReference>
<dbReference type="Pfam" id="PF02776">
    <property type="entry name" value="TPP_enzyme_N"/>
    <property type="match status" value="1"/>
</dbReference>
<dbReference type="GO" id="GO:0009099">
    <property type="term" value="P:L-valine biosynthetic process"/>
    <property type="evidence" value="ECO:0007669"/>
    <property type="project" value="TreeGrafter"/>
</dbReference>
<gene>
    <name evidence="3" type="ORF">METZ01_LOCUS431064</name>
</gene>
<dbReference type="InterPro" id="IPR029035">
    <property type="entry name" value="DHS-like_NAD/FAD-binding_dom"/>
</dbReference>
<evidence type="ECO:0000259" key="2">
    <source>
        <dbReference type="Pfam" id="PF02776"/>
    </source>
</evidence>
<dbReference type="PANTHER" id="PTHR18968:SF13">
    <property type="entry name" value="ACETOLACTATE SYNTHASE CATALYTIC SUBUNIT, MITOCHONDRIAL"/>
    <property type="match status" value="1"/>
</dbReference>
<dbReference type="GO" id="GO:0030976">
    <property type="term" value="F:thiamine pyrophosphate binding"/>
    <property type="evidence" value="ECO:0007669"/>
    <property type="project" value="InterPro"/>
</dbReference>
<protein>
    <recommendedName>
        <fullName evidence="2">Thiamine pyrophosphate enzyme N-terminal TPP-binding domain-containing protein</fullName>
    </recommendedName>
</protein>
<dbReference type="SUPFAM" id="SSF52518">
    <property type="entry name" value="Thiamin diphosphate-binding fold (THDP-binding)"/>
    <property type="match status" value="1"/>
</dbReference>
<dbReference type="SUPFAM" id="SSF52467">
    <property type="entry name" value="DHS-like NAD/FAD-binding domain"/>
    <property type="match status" value="1"/>
</dbReference>
<dbReference type="InterPro" id="IPR029061">
    <property type="entry name" value="THDP-binding"/>
</dbReference>
<dbReference type="PANTHER" id="PTHR18968">
    <property type="entry name" value="THIAMINE PYROPHOSPHATE ENZYMES"/>
    <property type="match status" value="1"/>
</dbReference>
<dbReference type="GO" id="GO:0050660">
    <property type="term" value="F:flavin adenine dinucleotide binding"/>
    <property type="evidence" value="ECO:0007669"/>
    <property type="project" value="TreeGrafter"/>
</dbReference>
<dbReference type="GO" id="GO:0005948">
    <property type="term" value="C:acetolactate synthase complex"/>
    <property type="evidence" value="ECO:0007669"/>
    <property type="project" value="TreeGrafter"/>
</dbReference>
<dbReference type="EMBL" id="UINC01172897">
    <property type="protein sequence ID" value="SVD78210.1"/>
    <property type="molecule type" value="Genomic_DNA"/>
</dbReference>
<dbReference type="Gene3D" id="3.40.50.970">
    <property type="match status" value="1"/>
</dbReference>
<dbReference type="InterPro" id="IPR045229">
    <property type="entry name" value="TPP_enz"/>
</dbReference>
<evidence type="ECO:0000256" key="1">
    <source>
        <dbReference type="ARBA" id="ARBA00007812"/>
    </source>
</evidence>
<dbReference type="Gene3D" id="3.40.50.1220">
    <property type="entry name" value="TPP-binding domain"/>
    <property type="match status" value="1"/>
</dbReference>
<sequence length="227" mass="24076">VSRTGGQILVDALDAYGVDTVFGIPDIHTLPIYDALFEHPRIHHVMTRHEQGAGYMADGYARVTGGVGVVLTTPGPAAVNALTPVGEANAESSPVLLIASGPDDDMTPDSGYLHEMRDQFQTLMSVTGQGKRATSGQEIVAGIEEAMSFPGRKRPRPYVLELPIGVIKTEYDADPPSTETFPPTLPGEGELRRAVDLLNAAERPFLFVGGGAQGATREVAQLAKGLE</sequence>
<dbReference type="AlphaFoldDB" id="A0A382Y503"/>
<organism evidence="3">
    <name type="scientific">marine metagenome</name>
    <dbReference type="NCBI Taxonomy" id="408172"/>
    <lineage>
        <taxon>unclassified sequences</taxon>
        <taxon>metagenomes</taxon>
        <taxon>ecological metagenomes</taxon>
    </lineage>
</organism>
<evidence type="ECO:0000313" key="3">
    <source>
        <dbReference type="EMBL" id="SVD78210.1"/>
    </source>
</evidence>
<feature type="non-terminal residue" evidence="3">
    <location>
        <position position="227"/>
    </location>
</feature>
<reference evidence="3" key="1">
    <citation type="submission" date="2018-05" db="EMBL/GenBank/DDBJ databases">
        <authorList>
            <person name="Lanie J.A."/>
            <person name="Ng W.-L."/>
            <person name="Kazmierczak K.M."/>
            <person name="Andrzejewski T.M."/>
            <person name="Davidsen T.M."/>
            <person name="Wayne K.J."/>
            <person name="Tettelin H."/>
            <person name="Glass J.I."/>
            <person name="Rusch D."/>
            <person name="Podicherti R."/>
            <person name="Tsui H.-C.T."/>
            <person name="Winkler M.E."/>
        </authorList>
    </citation>
    <scope>NUCLEOTIDE SEQUENCE</scope>
</reference>
<dbReference type="InterPro" id="IPR012001">
    <property type="entry name" value="Thiamin_PyroP_enz_TPP-bd_dom"/>
</dbReference>
<proteinExistence type="inferred from homology"/>
<dbReference type="GO" id="GO:0009097">
    <property type="term" value="P:isoleucine biosynthetic process"/>
    <property type="evidence" value="ECO:0007669"/>
    <property type="project" value="TreeGrafter"/>
</dbReference>